<dbReference type="InterPro" id="IPR045628">
    <property type="entry name" value="Lhr_WH_dom"/>
</dbReference>
<dbReference type="OrthoDB" id="9815222at2"/>
<dbReference type="GO" id="GO:0006281">
    <property type="term" value="P:DNA repair"/>
    <property type="evidence" value="ECO:0007669"/>
    <property type="project" value="UniProtKB-KW"/>
</dbReference>
<feature type="region of interest" description="Disordered" evidence="9">
    <location>
        <begin position="1257"/>
        <end position="1278"/>
    </location>
</feature>
<dbReference type="STRING" id="38302.SAMN04488535_0098"/>
<sequence>MTARVLDRFRPQVATWFSEVFAAPTPVQEGAWEAISNGENALVVAPTGSGKTLAAFLWSLNSLVERAGQQALPIDGAARSTHGGVKVLYISPLKALGVDVENNLRAPLGGIARVAQRMGLDAPDISVGVRSGDTPQAERNRQVRTPPDILITTPESLYLMLTSKAAGVLASVDTVIVDEIHALAGTKRGVHLTLSLERLRRIAGDFQRIGLSATVRPLDAVANFLGPRTTIVNPPAVKKWSLGVHVPVEDMSDLPVPEDASTIGEAVVDDLLGAEEAPVQASTSIWPHIEQAVYDQVMAHRSTIVFVNSRRTAERLTSQLNELWAKEHDPESLSPALRRPPAQLMKSVDTAGHAAPVIARAHHGSVSKEERLTTETMLKEGSLRAVISTSSLELGIDMGAVDLVIQVESPPSVASGLQRVGRAGHAVGQVSEGAFYPKHRADLVQSAVTVPRMRAGLIEELHTPVSPLDVLTQHTVAAVAVEDLDVDEWYDTVRRAWPYRDLSRDVFDAVIDLVVGVYPSTDFAELRPRAVLDGTVLKARPGAQRVAVTNAGTIPDRGMFGVFLVGADSAPRRVGELDEEMVYESRVGDVFTLGASSWRIENITRDQVQVSPAPGHTGRLPFWTGDSLGRPYELGKAIGQFRRERTLDDSLDEFARRNVLAYLEEQEEATGIVPDEQTLVLERFTDELGDWRVVLHTPFGKGVNAAWALATGWRVSQDTGMDAQAVAGDDGIVLRLPQGDKEPDTSLFLFDADEIADIVTEQVGNSALFASRFRECAARALLLPRRNPGKRAPLWQQRQRAEQLLDVARNYPSFPIILETVRECLQDVYDVASLREVMGDLATRRIRVAEVTTSQPSPFASSLLFNYTGAFMYEGDTPLAEKRAAALSLDPALLAKLLGTVELRELLDASVIAEVDASLRRVGRAQTSEQFADTVRIVGPVPVDDLSLYTPVPLASLEAALGPRVMRVRFGGREHIAQSIDAPLLRDALGVPVPPGVPAQVATITDALAQLVGRWVRTRGPFTLRDLADAFGLAVGAAYSALQPLVDSGKVIEGRYRQGVEETEYVANEVLRIIRSRSLAAARAQTRPVSQSAYGRFLPSWSHVAPAGSRPALRGADGVYTVLEQLAGVRLPASAWESHVLPSRVGDYSPAMLDELTSSGEIAIVGAGKAGARDPWIMLLPADYAGQLMPDVEEPTLSLTQTQILSKVRGGGGFLFTDLLETTTVDELRESMWDLVEAGFIAPDSFTPIRARLAGGKTAHRAKRRPTRSRIRSGRTSFSTLTPPDMVGRWAATPAVDTDATRRSVAFGEAWLDRYGVVTRGSVVAEGVLGGFALAYKVLSGFEESGKAMRGYLVEGLGASQFSTPATIDRLRAHQDSDDVVGWPSGTREPDAYVLAATDPANPYGAALPWPEQGPARSAGAMVVLVDGLLAAHITRGGKTMTTFFEHFPEGVGDPMPVVLAALADAVAAGRMKPLSVEKLNGEPAFSLREYGAAPTHKGVKIGGANTQAPKRRGRSLAEAVEELSFDD</sequence>
<dbReference type="Pfam" id="PF08494">
    <property type="entry name" value="DEAD_assoc"/>
    <property type="match status" value="1"/>
</dbReference>
<dbReference type="InterPro" id="IPR014001">
    <property type="entry name" value="Helicase_ATP-bd"/>
</dbReference>
<evidence type="ECO:0000313" key="12">
    <source>
        <dbReference type="EMBL" id="SDL59420.1"/>
    </source>
</evidence>
<accession>A0A1G9LBU5</accession>
<reference evidence="13" key="1">
    <citation type="submission" date="2016-10" db="EMBL/GenBank/DDBJ databases">
        <authorList>
            <person name="Varghese N."/>
            <person name="Submissions S."/>
        </authorList>
    </citation>
    <scope>NUCLEOTIDE SEQUENCE [LARGE SCALE GENOMIC DNA]</scope>
    <source>
        <strain evidence="13">DSM 20632</strain>
    </source>
</reference>
<evidence type="ECO:0000256" key="1">
    <source>
        <dbReference type="ARBA" id="ARBA00022741"/>
    </source>
</evidence>
<dbReference type="PANTHER" id="PTHR47962:SF5">
    <property type="entry name" value="ATP-DEPENDENT HELICASE LHR-RELATED"/>
    <property type="match status" value="1"/>
</dbReference>
<dbReference type="SUPFAM" id="SSF52540">
    <property type="entry name" value="P-loop containing nucleoside triphosphate hydrolases"/>
    <property type="match status" value="1"/>
</dbReference>
<dbReference type="Pfam" id="PF19306">
    <property type="entry name" value="WHD_Lhr"/>
    <property type="match status" value="1"/>
</dbReference>
<dbReference type="InterPro" id="IPR027417">
    <property type="entry name" value="P-loop_NTPase"/>
</dbReference>
<dbReference type="GO" id="GO:0016887">
    <property type="term" value="F:ATP hydrolysis activity"/>
    <property type="evidence" value="ECO:0007669"/>
    <property type="project" value="TreeGrafter"/>
</dbReference>
<keyword evidence="8" id="KW-0413">Isomerase</keyword>
<keyword evidence="13" id="KW-1185">Reference proteome</keyword>
<dbReference type="GO" id="GO:0005524">
    <property type="term" value="F:ATP binding"/>
    <property type="evidence" value="ECO:0007669"/>
    <property type="project" value="UniProtKB-KW"/>
</dbReference>
<keyword evidence="3" id="KW-0378">Hydrolase</keyword>
<proteinExistence type="predicted"/>
<evidence type="ECO:0000256" key="4">
    <source>
        <dbReference type="ARBA" id="ARBA00022806"/>
    </source>
</evidence>
<dbReference type="InterPro" id="IPR055369">
    <property type="entry name" value="WH2_Lhr"/>
</dbReference>
<gene>
    <name evidence="12" type="ORF">SAMN04488535_0098</name>
</gene>
<protein>
    <submittedName>
        <fullName evidence="12">ATP-dependent helicase Lhr and Lhr-like helicase</fullName>
    </submittedName>
</protein>
<dbReference type="PANTHER" id="PTHR47962">
    <property type="entry name" value="ATP-DEPENDENT HELICASE LHR-RELATED-RELATED"/>
    <property type="match status" value="1"/>
</dbReference>
<feature type="compositionally biased region" description="Basic residues" evidence="9">
    <location>
        <begin position="1258"/>
        <end position="1273"/>
    </location>
</feature>
<dbReference type="Pfam" id="PF23235">
    <property type="entry name" value="WHD_3rd_Lhr"/>
    <property type="match status" value="1"/>
</dbReference>
<dbReference type="Pfam" id="PF00271">
    <property type="entry name" value="Helicase_C"/>
    <property type="match status" value="1"/>
</dbReference>
<evidence type="ECO:0000256" key="3">
    <source>
        <dbReference type="ARBA" id="ARBA00022801"/>
    </source>
</evidence>
<dbReference type="CDD" id="cd17922">
    <property type="entry name" value="DEXHc_LHR-like"/>
    <property type="match status" value="1"/>
</dbReference>
<evidence type="ECO:0000256" key="6">
    <source>
        <dbReference type="ARBA" id="ARBA00023125"/>
    </source>
</evidence>
<dbReference type="GO" id="GO:0004386">
    <property type="term" value="F:helicase activity"/>
    <property type="evidence" value="ECO:0007669"/>
    <property type="project" value="UniProtKB-KW"/>
</dbReference>
<evidence type="ECO:0000259" key="11">
    <source>
        <dbReference type="PROSITE" id="PS51194"/>
    </source>
</evidence>
<dbReference type="SMART" id="SM00487">
    <property type="entry name" value="DEXDc"/>
    <property type="match status" value="1"/>
</dbReference>
<keyword evidence="4 12" id="KW-0347">Helicase</keyword>
<dbReference type="NCBIfam" id="NF007284">
    <property type="entry name" value="PRK09751.1"/>
    <property type="match status" value="1"/>
</dbReference>
<dbReference type="Gene3D" id="3.40.50.300">
    <property type="entry name" value="P-loop containing nucleotide triphosphate hydrolases"/>
    <property type="match status" value="2"/>
</dbReference>
<dbReference type="GO" id="GO:0003677">
    <property type="term" value="F:DNA binding"/>
    <property type="evidence" value="ECO:0007669"/>
    <property type="project" value="UniProtKB-KW"/>
</dbReference>
<feature type="domain" description="Helicase C-terminal" evidence="11">
    <location>
        <begin position="292"/>
        <end position="469"/>
    </location>
</feature>
<feature type="region of interest" description="Disordered" evidence="9">
    <location>
        <begin position="1499"/>
        <end position="1528"/>
    </location>
</feature>
<dbReference type="Pfam" id="PF00270">
    <property type="entry name" value="DEAD"/>
    <property type="match status" value="1"/>
</dbReference>
<dbReference type="Pfam" id="PF23236">
    <property type="entry name" value="WHD_2nd_Lhr"/>
    <property type="match status" value="1"/>
</dbReference>
<evidence type="ECO:0000313" key="13">
    <source>
        <dbReference type="Proteomes" id="UP000199350"/>
    </source>
</evidence>
<dbReference type="RefSeq" id="WP_092147323.1">
    <property type="nucleotide sequence ID" value="NZ_LT629700.1"/>
</dbReference>
<dbReference type="Proteomes" id="UP000199350">
    <property type="component" value="Chromosome I"/>
</dbReference>
<evidence type="ECO:0000256" key="2">
    <source>
        <dbReference type="ARBA" id="ARBA00022763"/>
    </source>
</evidence>
<keyword evidence="5" id="KW-0067">ATP-binding</keyword>
<dbReference type="PROSITE" id="PS51192">
    <property type="entry name" value="HELICASE_ATP_BIND_1"/>
    <property type="match status" value="1"/>
</dbReference>
<evidence type="ECO:0000259" key="10">
    <source>
        <dbReference type="PROSITE" id="PS51192"/>
    </source>
</evidence>
<dbReference type="Pfam" id="PF23234">
    <property type="entry name" value="WHD_4th_Lhr"/>
    <property type="match status" value="1"/>
</dbReference>
<keyword evidence="2" id="KW-0227">DNA damage</keyword>
<organism evidence="12 13">
    <name type="scientific">Corynebacterium mycetoides</name>
    <dbReference type="NCBI Taxonomy" id="38302"/>
    <lineage>
        <taxon>Bacteria</taxon>
        <taxon>Bacillati</taxon>
        <taxon>Actinomycetota</taxon>
        <taxon>Actinomycetes</taxon>
        <taxon>Mycobacteriales</taxon>
        <taxon>Corynebacteriaceae</taxon>
        <taxon>Corynebacterium</taxon>
    </lineage>
</organism>
<keyword evidence="6" id="KW-0238">DNA-binding</keyword>
<dbReference type="InterPro" id="IPR013701">
    <property type="entry name" value="Lhr-like_DEAD/DEAH_assoc"/>
</dbReference>
<evidence type="ECO:0000256" key="7">
    <source>
        <dbReference type="ARBA" id="ARBA00023204"/>
    </source>
</evidence>
<dbReference type="SMART" id="SM00490">
    <property type="entry name" value="HELICc"/>
    <property type="match status" value="1"/>
</dbReference>
<dbReference type="PROSITE" id="PS51194">
    <property type="entry name" value="HELICASE_CTER"/>
    <property type="match status" value="1"/>
</dbReference>
<feature type="domain" description="Helicase ATP-binding" evidence="10">
    <location>
        <begin position="32"/>
        <end position="233"/>
    </location>
</feature>
<dbReference type="InterPro" id="IPR011545">
    <property type="entry name" value="DEAD/DEAH_box_helicase_dom"/>
</dbReference>
<dbReference type="InterPro" id="IPR052511">
    <property type="entry name" value="ATP-dep_Helicase"/>
</dbReference>
<evidence type="ECO:0000256" key="9">
    <source>
        <dbReference type="SAM" id="MobiDB-lite"/>
    </source>
</evidence>
<dbReference type="InterPro" id="IPR001650">
    <property type="entry name" value="Helicase_C-like"/>
</dbReference>
<keyword evidence="7" id="KW-0234">DNA repair</keyword>
<keyword evidence="1" id="KW-0547">Nucleotide-binding</keyword>
<evidence type="ECO:0000256" key="8">
    <source>
        <dbReference type="ARBA" id="ARBA00023235"/>
    </source>
</evidence>
<dbReference type="EMBL" id="LT629700">
    <property type="protein sequence ID" value="SDL59420.1"/>
    <property type="molecule type" value="Genomic_DNA"/>
</dbReference>
<dbReference type="InterPro" id="IPR055367">
    <property type="entry name" value="WH4_Lhr"/>
</dbReference>
<dbReference type="InterPro" id="IPR055368">
    <property type="entry name" value="WH3_Lhr"/>
</dbReference>
<name>A0A1G9LBU5_9CORY</name>
<evidence type="ECO:0000256" key="5">
    <source>
        <dbReference type="ARBA" id="ARBA00022840"/>
    </source>
</evidence>